<evidence type="ECO:0008006" key="4">
    <source>
        <dbReference type="Google" id="ProtNLM"/>
    </source>
</evidence>
<dbReference type="HOGENOM" id="CLU_1569718_0_0_12"/>
<dbReference type="KEGG" id="sfc:Spiaf_0258"/>
<evidence type="ECO:0000313" key="3">
    <source>
        <dbReference type="Proteomes" id="UP000007383"/>
    </source>
</evidence>
<dbReference type="PATRIC" id="fig|889378.3.peg.261"/>
<dbReference type="EMBL" id="CP003282">
    <property type="protein sequence ID" value="AFG36366.1"/>
    <property type="molecule type" value="Genomic_DNA"/>
</dbReference>
<evidence type="ECO:0000256" key="1">
    <source>
        <dbReference type="SAM" id="SignalP"/>
    </source>
</evidence>
<keyword evidence="3" id="KW-1185">Reference proteome</keyword>
<dbReference type="OrthoDB" id="9793251at2"/>
<proteinExistence type="predicted"/>
<reference evidence="3" key="1">
    <citation type="journal article" date="2013" name="Stand. Genomic Sci.">
        <title>Complete genome sequence of the halophilic bacterium Spirochaeta africana type strain (Z-7692(T)) from the alkaline Lake Magadi in the East African Rift.</title>
        <authorList>
            <person name="Liolos K."/>
            <person name="Abt B."/>
            <person name="Scheuner C."/>
            <person name="Teshima H."/>
            <person name="Held B."/>
            <person name="Lapidus A."/>
            <person name="Nolan M."/>
            <person name="Lucas S."/>
            <person name="Deshpande S."/>
            <person name="Cheng J.F."/>
            <person name="Tapia R."/>
            <person name="Goodwin L.A."/>
            <person name="Pitluck S."/>
            <person name="Pagani I."/>
            <person name="Ivanova N."/>
            <person name="Mavromatis K."/>
            <person name="Mikhailova N."/>
            <person name="Huntemann M."/>
            <person name="Pati A."/>
            <person name="Chen A."/>
            <person name="Palaniappan K."/>
            <person name="Land M."/>
            <person name="Rohde M."/>
            <person name="Tindall B.J."/>
            <person name="Detter J.C."/>
            <person name="Goker M."/>
            <person name="Bristow J."/>
            <person name="Eisen J.A."/>
            <person name="Markowitz V."/>
            <person name="Hugenholtz P."/>
            <person name="Woyke T."/>
            <person name="Klenk H.P."/>
            <person name="Kyrpides N.C."/>
        </authorList>
    </citation>
    <scope>NUCLEOTIDE SEQUENCE</scope>
    <source>
        <strain evidence="3">ATCC 700263 / DSM 8902 / Z-7692</strain>
    </source>
</reference>
<keyword evidence="1" id="KW-0732">Signal</keyword>
<accession>H9UFS3</accession>
<gene>
    <name evidence="2" type="ordered locus">Spiaf_0258</name>
</gene>
<name>H9UFS3_SPIAZ</name>
<protein>
    <recommendedName>
        <fullName evidence="4">DUF1566 domain-containing protein</fullName>
    </recommendedName>
</protein>
<dbReference type="AlphaFoldDB" id="H9UFS3"/>
<organism evidence="2 3">
    <name type="scientific">Spirochaeta africana (strain ATCC 700263 / DSM 8902 / Z-7692)</name>
    <dbReference type="NCBI Taxonomy" id="889378"/>
    <lineage>
        <taxon>Bacteria</taxon>
        <taxon>Pseudomonadati</taxon>
        <taxon>Spirochaetota</taxon>
        <taxon>Spirochaetia</taxon>
        <taxon>Spirochaetales</taxon>
        <taxon>Spirochaetaceae</taxon>
        <taxon>Spirochaeta</taxon>
    </lineage>
</organism>
<dbReference type="RefSeq" id="WP_014454364.1">
    <property type="nucleotide sequence ID" value="NC_017098.1"/>
</dbReference>
<dbReference type="STRING" id="889378.Spiaf_0258"/>
<sequence length="170" mass="18376">MRTQSLSGVVLFLLVAMLSYAELPPTLTSVEVGDFGPGGGVIFAVPGQKTSLEVWLQAAPEDWYAGGDPLAALKDARQLADTYAVEATEPALVGNRLSPAGGWRLPTIEELQLLFEARGQIPGLVMPSFYWSSSTAGDGSEILDMFSGYRERGRPDGRHRVRPVRTLIVE</sequence>
<dbReference type="Proteomes" id="UP000007383">
    <property type="component" value="Chromosome"/>
</dbReference>
<feature type="chain" id="PRO_5003623343" description="DUF1566 domain-containing protein" evidence="1">
    <location>
        <begin position="22"/>
        <end position="170"/>
    </location>
</feature>
<evidence type="ECO:0000313" key="2">
    <source>
        <dbReference type="EMBL" id="AFG36366.1"/>
    </source>
</evidence>
<feature type="signal peptide" evidence="1">
    <location>
        <begin position="1"/>
        <end position="21"/>
    </location>
</feature>